<dbReference type="InterPro" id="IPR015590">
    <property type="entry name" value="Aldehyde_DH_dom"/>
</dbReference>
<dbReference type="Gene3D" id="3.40.605.10">
    <property type="entry name" value="Aldehyde Dehydrogenase, Chain A, domain 1"/>
    <property type="match status" value="1"/>
</dbReference>
<evidence type="ECO:0000313" key="6">
    <source>
        <dbReference type="Proteomes" id="UP000481858"/>
    </source>
</evidence>
<dbReference type="OrthoDB" id="4730315at2759"/>
<organism evidence="5 6">
    <name type="scientific">Xylaria multiplex</name>
    <dbReference type="NCBI Taxonomy" id="323545"/>
    <lineage>
        <taxon>Eukaryota</taxon>
        <taxon>Fungi</taxon>
        <taxon>Dikarya</taxon>
        <taxon>Ascomycota</taxon>
        <taxon>Pezizomycotina</taxon>
        <taxon>Sordariomycetes</taxon>
        <taxon>Xylariomycetidae</taxon>
        <taxon>Xylariales</taxon>
        <taxon>Xylariaceae</taxon>
        <taxon>Xylaria</taxon>
    </lineage>
</organism>
<dbReference type="SUPFAM" id="SSF53720">
    <property type="entry name" value="ALDH-like"/>
    <property type="match status" value="1"/>
</dbReference>
<dbReference type="PANTHER" id="PTHR11699">
    <property type="entry name" value="ALDEHYDE DEHYDROGENASE-RELATED"/>
    <property type="match status" value="1"/>
</dbReference>
<proteinExistence type="inferred from homology"/>
<gene>
    <name evidence="5" type="ORF">GQX73_g4124</name>
</gene>
<dbReference type="InParanoid" id="A0A7C8N6C4"/>
<name>A0A7C8N6C4_9PEZI</name>
<comment type="catalytic activity">
    <reaction evidence="3">
        <text>an aldehyde + NAD(+) + H2O = a carboxylate + NADH + 2 H(+)</text>
        <dbReference type="Rhea" id="RHEA:16185"/>
        <dbReference type="ChEBI" id="CHEBI:15377"/>
        <dbReference type="ChEBI" id="CHEBI:15378"/>
        <dbReference type="ChEBI" id="CHEBI:17478"/>
        <dbReference type="ChEBI" id="CHEBI:29067"/>
        <dbReference type="ChEBI" id="CHEBI:57540"/>
        <dbReference type="ChEBI" id="CHEBI:57945"/>
        <dbReference type="EC" id="1.2.1.3"/>
    </reaction>
</comment>
<keyword evidence="6" id="KW-1185">Reference proteome</keyword>
<dbReference type="Proteomes" id="UP000481858">
    <property type="component" value="Unassembled WGS sequence"/>
</dbReference>
<evidence type="ECO:0000259" key="4">
    <source>
        <dbReference type="Pfam" id="PF00171"/>
    </source>
</evidence>
<feature type="domain" description="Aldehyde dehydrogenase" evidence="4">
    <location>
        <begin position="1"/>
        <end position="189"/>
    </location>
</feature>
<dbReference type="AlphaFoldDB" id="A0A7C8N6C4"/>
<evidence type="ECO:0000313" key="5">
    <source>
        <dbReference type="EMBL" id="KAF2969436.1"/>
    </source>
</evidence>
<evidence type="ECO:0000256" key="1">
    <source>
        <dbReference type="ARBA" id="ARBA00009986"/>
    </source>
</evidence>
<dbReference type="EC" id="1.2.1.3" evidence="2"/>
<dbReference type="EMBL" id="WUBL01000036">
    <property type="protein sequence ID" value="KAF2969436.1"/>
    <property type="molecule type" value="Genomic_DNA"/>
</dbReference>
<dbReference type="Gene3D" id="3.40.309.10">
    <property type="entry name" value="Aldehyde Dehydrogenase, Chain A, domain 2"/>
    <property type="match status" value="1"/>
</dbReference>
<sequence>MTLKRVYAHDSIYSQALSAVIQIVEFFKVRTDADPFLDPVANEAQFKLLKGLYADIETSEFKIAVGGGKPLADRKGYIFPATVVDNPPDSATTVEQWQFGLVLPLLRWSGESNAINRANNADTGLGASVWTRDDAQAIRIAIQLEAGNVWINTHAEIAPSPPLGGHKQSGLGVEWGVEGLKAYCNLRAVHTKPS</sequence>
<comment type="similarity">
    <text evidence="1">Belongs to the aldehyde dehydrogenase family.</text>
</comment>
<dbReference type="InterPro" id="IPR016162">
    <property type="entry name" value="Ald_DH_N"/>
</dbReference>
<evidence type="ECO:0000256" key="2">
    <source>
        <dbReference type="ARBA" id="ARBA00024226"/>
    </source>
</evidence>
<dbReference type="Pfam" id="PF00171">
    <property type="entry name" value="Aldedh"/>
    <property type="match status" value="1"/>
</dbReference>
<reference evidence="5 6" key="1">
    <citation type="submission" date="2019-12" db="EMBL/GenBank/DDBJ databases">
        <title>Draft genome sequence of the ascomycete Xylaria multiplex DSM 110363.</title>
        <authorList>
            <person name="Buettner E."/>
            <person name="Kellner H."/>
        </authorList>
    </citation>
    <scope>NUCLEOTIDE SEQUENCE [LARGE SCALE GENOMIC DNA]</scope>
    <source>
        <strain evidence="5 6">DSM 110363</strain>
    </source>
</reference>
<dbReference type="GO" id="GO:0004029">
    <property type="term" value="F:aldehyde dehydrogenase (NAD+) activity"/>
    <property type="evidence" value="ECO:0007669"/>
    <property type="project" value="UniProtKB-EC"/>
</dbReference>
<evidence type="ECO:0000256" key="3">
    <source>
        <dbReference type="ARBA" id="ARBA00049194"/>
    </source>
</evidence>
<dbReference type="InterPro" id="IPR016161">
    <property type="entry name" value="Ald_DH/histidinol_DH"/>
</dbReference>
<dbReference type="InterPro" id="IPR016163">
    <property type="entry name" value="Ald_DH_C"/>
</dbReference>
<accession>A0A7C8N6C4</accession>
<comment type="caution">
    <text evidence="5">The sequence shown here is derived from an EMBL/GenBank/DDBJ whole genome shotgun (WGS) entry which is preliminary data.</text>
</comment>
<protein>
    <recommendedName>
        <fullName evidence="2">aldehyde dehydrogenase (NAD(+))</fullName>
        <ecNumber evidence="2">1.2.1.3</ecNumber>
    </recommendedName>
</protein>